<evidence type="ECO:0000256" key="4">
    <source>
        <dbReference type="ARBA" id="ARBA00022840"/>
    </source>
</evidence>
<sequence length="227" mass="25474">MKLVRGEIEINAPVQKVWDIIVDLERYPEWNTFTPRMSVGKIVVGEEFDLDCQMTEKQLLKDEHEVFLSYEPEHFKVCWGTSRTRGRPGIKSFRWQVCEPLGEGRTHFVNFEEFHGVLAPLVNLQSAKENSMSVIQTWGLTKIYPGDLKAVDSIDFEVTAGEIFGFLGPNGAGKTTTIKMLNTLIQPTSGSAIVAGFDVQKDPAEVRKRIGYVAQDVGVDEHATGRE</sequence>
<dbReference type="Pfam" id="PF10604">
    <property type="entry name" value="Polyketide_cyc2"/>
    <property type="match status" value="1"/>
</dbReference>
<dbReference type="InterPro" id="IPR027417">
    <property type="entry name" value="P-loop_NTPase"/>
</dbReference>
<dbReference type="InterPro" id="IPR019587">
    <property type="entry name" value="Polyketide_cyclase/dehydratase"/>
</dbReference>
<dbReference type="InterPro" id="IPR023393">
    <property type="entry name" value="START-like_dom_sf"/>
</dbReference>
<dbReference type="PANTHER" id="PTHR42711:SF5">
    <property type="entry name" value="ABC TRANSPORTER ATP-BINDING PROTEIN NATA"/>
    <property type="match status" value="1"/>
</dbReference>
<dbReference type="SUPFAM" id="SSF52540">
    <property type="entry name" value="P-loop containing nucleoside triphosphate hydrolases"/>
    <property type="match status" value="1"/>
</dbReference>
<evidence type="ECO:0000256" key="1">
    <source>
        <dbReference type="ARBA" id="ARBA00005417"/>
    </source>
</evidence>
<evidence type="ECO:0000256" key="3">
    <source>
        <dbReference type="ARBA" id="ARBA00022741"/>
    </source>
</evidence>
<proteinExistence type="inferred from homology"/>
<reference evidence="6" key="1">
    <citation type="journal article" date="2014" name="Front. Microbiol.">
        <title>High frequency of phylogenetically diverse reductive dehalogenase-homologous genes in deep subseafloor sedimentary metagenomes.</title>
        <authorList>
            <person name="Kawai M."/>
            <person name="Futagami T."/>
            <person name="Toyoda A."/>
            <person name="Takaki Y."/>
            <person name="Nishi S."/>
            <person name="Hori S."/>
            <person name="Arai W."/>
            <person name="Tsubouchi T."/>
            <person name="Morono Y."/>
            <person name="Uchiyama I."/>
            <person name="Ito T."/>
            <person name="Fujiyama A."/>
            <person name="Inagaki F."/>
            <person name="Takami H."/>
        </authorList>
    </citation>
    <scope>NUCLEOTIDE SEQUENCE</scope>
    <source>
        <strain evidence="6">Expedition CK06-06</strain>
    </source>
</reference>
<dbReference type="PANTHER" id="PTHR42711">
    <property type="entry name" value="ABC TRANSPORTER ATP-BINDING PROTEIN"/>
    <property type="match status" value="1"/>
</dbReference>
<dbReference type="EMBL" id="BARW01016460">
    <property type="protein sequence ID" value="GAI91307.1"/>
    <property type="molecule type" value="Genomic_DNA"/>
</dbReference>
<organism evidence="6">
    <name type="scientific">marine sediment metagenome</name>
    <dbReference type="NCBI Taxonomy" id="412755"/>
    <lineage>
        <taxon>unclassified sequences</taxon>
        <taxon>metagenomes</taxon>
        <taxon>ecological metagenomes</taxon>
    </lineage>
</organism>
<keyword evidence="4" id="KW-0067">ATP-binding</keyword>
<keyword evidence="3" id="KW-0547">Nucleotide-binding</keyword>
<evidence type="ECO:0000256" key="2">
    <source>
        <dbReference type="ARBA" id="ARBA00022448"/>
    </source>
</evidence>
<protein>
    <recommendedName>
        <fullName evidence="5">ABC transporter domain-containing protein</fullName>
    </recommendedName>
</protein>
<accession>X1SE63</accession>
<evidence type="ECO:0000313" key="6">
    <source>
        <dbReference type="EMBL" id="GAI91307.1"/>
    </source>
</evidence>
<name>X1SE63_9ZZZZ</name>
<evidence type="ECO:0000259" key="5">
    <source>
        <dbReference type="Pfam" id="PF00005"/>
    </source>
</evidence>
<dbReference type="GO" id="GO:0005524">
    <property type="term" value="F:ATP binding"/>
    <property type="evidence" value="ECO:0007669"/>
    <property type="project" value="UniProtKB-KW"/>
</dbReference>
<dbReference type="AlphaFoldDB" id="X1SE63"/>
<dbReference type="InterPro" id="IPR003439">
    <property type="entry name" value="ABC_transporter-like_ATP-bd"/>
</dbReference>
<dbReference type="Gene3D" id="3.40.50.300">
    <property type="entry name" value="P-loop containing nucleotide triphosphate hydrolases"/>
    <property type="match status" value="1"/>
</dbReference>
<comment type="caution">
    <text evidence="6">The sequence shown here is derived from an EMBL/GenBank/DDBJ whole genome shotgun (WGS) entry which is preliminary data.</text>
</comment>
<feature type="non-terminal residue" evidence="6">
    <location>
        <position position="227"/>
    </location>
</feature>
<dbReference type="GO" id="GO:0016887">
    <property type="term" value="F:ATP hydrolysis activity"/>
    <property type="evidence" value="ECO:0007669"/>
    <property type="project" value="InterPro"/>
</dbReference>
<keyword evidence="2" id="KW-0813">Transport</keyword>
<feature type="domain" description="ABC transporter" evidence="5">
    <location>
        <begin position="152"/>
        <end position="226"/>
    </location>
</feature>
<comment type="similarity">
    <text evidence="1">Belongs to the ABC transporter superfamily.</text>
</comment>
<gene>
    <name evidence="6" type="ORF">S12H4_28662</name>
</gene>
<dbReference type="Gene3D" id="3.30.530.20">
    <property type="match status" value="1"/>
</dbReference>
<dbReference type="Pfam" id="PF00005">
    <property type="entry name" value="ABC_tran"/>
    <property type="match status" value="1"/>
</dbReference>
<dbReference type="SUPFAM" id="SSF55961">
    <property type="entry name" value="Bet v1-like"/>
    <property type="match status" value="1"/>
</dbReference>
<dbReference type="CDD" id="cd07822">
    <property type="entry name" value="SRPBCC_4"/>
    <property type="match status" value="1"/>
</dbReference>
<dbReference type="InterPro" id="IPR050763">
    <property type="entry name" value="ABC_transporter_ATP-binding"/>
</dbReference>